<sequence length="348" mass="37411">METTNYLSLPAIAEFINAYEDKPTAENVKIMVSGILTYAFDSNDGWVLKWQEDQENNQSNCFIVRAVGEDRSLHTIVKIIHDKSAPIQDDWDQSVPRLLSAPLPNERCWAILIRGLKVRLYEYHRDQDAEHRLVPCDFMVKDKMKQTVHIRKNADAVNNILTGIPNQVPQPLDEYEHGSMTPNGSTTDDTNGSKVSAPDTLENTPASGAYVESSSENPSTEASEEKTPTQPEPVTEPEAAALTKTATQVDTTTSQPKRTPEANGTQAKTTPRAGITPQAKAALLAKAAAGLKSGTPANVSSQVKPAAGVNGATQNKASVLVKGVSGMNLTPKPKPATGVKGLGQTATD</sequence>
<evidence type="ECO:0000313" key="2">
    <source>
        <dbReference type="EMBL" id="KZN86983.1"/>
    </source>
</evidence>
<feature type="compositionally biased region" description="Polar residues" evidence="1">
    <location>
        <begin position="201"/>
        <end position="221"/>
    </location>
</feature>
<organism evidence="2">
    <name type="scientific">Penicillium chrysogenum</name>
    <name type="common">Penicillium notatum</name>
    <dbReference type="NCBI Taxonomy" id="5076"/>
    <lineage>
        <taxon>Eukaryota</taxon>
        <taxon>Fungi</taxon>
        <taxon>Dikarya</taxon>
        <taxon>Ascomycota</taxon>
        <taxon>Pezizomycotina</taxon>
        <taxon>Eurotiomycetes</taxon>
        <taxon>Eurotiomycetidae</taxon>
        <taxon>Eurotiales</taxon>
        <taxon>Aspergillaceae</taxon>
        <taxon>Penicillium</taxon>
        <taxon>Penicillium chrysogenum species complex</taxon>
    </lineage>
</organism>
<feature type="region of interest" description="Disordered" evidence="1">
    <location>
        <begin position="325"/>
        <end position="348"/>
    </location>
</feature>
<proteinExistence type="predicted"/>
<feature type="compositionally biased region" description="Low complexity" evidence="1">
    <location>
        <begin position="228"/>
        <end position="243"/>
    </location>
</feature>
<reference evidence="2" key="1">
    <citation type="journal article" date="2014" name="Genome Announc.">
        <title>Complete sequencing and chromosome-scale genome assembly of the industrial progenitor strain P2niaD18 from the penicillin producer Penicillium chrysogenum.</title>
        <authorList>
            <person name="Specht T."/>
            <person name="Dahlmann T.A."/>
            <person name="Zadra I."/>
            <person name="Kurnsteiner H."/>
            <person name="Kuck U."/>
        </authorList>
    </citation>
    <scope>NUCLEOTIDE SEQUENCE [LARGE SCALE GENOMIC DNA]</scope>
    <source>
        <strain evidence="2">P2niaD18</strain>
    </source>
</reference>
<evidence type="ECO:0000256" key="1">
    <source>
        <dbReference type="SAM" id="MobiDB-lite"/>
    </source>
</evidence>
<dbReference type="Proteomes" id="UP000076449">
    <property type="component" value="Chromosome II"/>
</dbReference>
<name>A0A167SBA3_PENCH</name>
<feature type="compositionally biased region" description="Polar residues" evidence="1">
    <location>
        <begin position="244"/>
        <end position="269"/>
    </location>
</feature>
<dbReference type="EMBL" id="CM002799">
    <property type="protein sequence ID" value="KZN86983.1"/>
    <property type="molecule type" value="Genomic_DNA"/>
</dbReference>
<feature type="compositionally biased region" description="Polar residues" evidence="1">
    <location>
        <begin position="180"/>
        <end position="194"/>
    </location>
</feature>
<accession>A0A167SBA3</accession>
<gene>
    <name evidence="2" type="ORF">EN45_055370</name>
</gene>
<dbReference type="AlphaFoldDB" id="A0A167SBA3"/>
<dbReference type="PhylomeDB" id="A0A167SBA3"/>
<feature type="region of interest" description="Disordered" evidence="1">
    <location>
        <begin position="165"/>
        <end position="273"/>
    </location>
</feature>
<protein>
    <submittedName>
        <fullName evidence="2">Uncharacterized protein</fullName>
    </submittedName>
</protein>